<dbReference type="Proteomes" id="UP000032515">
    <property type="component" value="Unassembled WGS sequence"/>
</dbReference>
<dbReference type="GO" id="GO:0042597">
    <property type="term" value="C:periplasmic space"/>
    <property type="evidence" value="ECO:0007669"/>
    <property type="project" value="UniProtKB-SubCell"/>
</dbReference>
<reference evidence="6 7" key="1">
    <citation type="submission" date="2014-11" db="EMBL/GenBank/DDBJ databases">
        <title>Genomics and ecophysiology of heterotrophic nitrogen fixing bacteria isolated from estuarine surface water.</title>
        <authorList>
            <person name="Bentzon-Tilia M."/>
            <person name="Severin I."/>
            <person name="Hansen L.H."/>
            <person name="Riemann L."/>
        </authorList>
    </citation>
    <scope>NUCLEOTIDE SEQUENCE [LARGE SCALE GENOMIC DNA]</scope>
    <source>
        <strain evidence="6 7">BAL398</strain>
    </source>
</reference>
<comment type="similarity">
    <text evidence="2">Belongs to the bacterial solute-binding protein SsuA/TauA family.</text>
</comment>
<evidence type="ECO:0000256" key="3">
    <source>
        <dbReference type="ARBA" id="ARBA00022729"/>
    </source>
</evidence>
<sequence>MRKGIPMVKRVQSMLAAICCLLLVGSVSAQAQQSLKLGIGVTSDFLAAYMAIDQGLFEKRGLQVTPVSMAGTAGSNQIAALVAGSIDVLANSAPALIQSVDAGLPLVGVANGSVLPTFGNLGIVARTGSNIKVPADLVNRKVAVAGLNSILHFAARNWLSENGVDYNKVQWLEVLPPQMTDLMKSGQFDAAVMTDPFFTAAVTQGVGYDAGKVYAKAPAGVSLAVYISTTSWAETHPKELAAFRLALADGMKLAQENQPLAMAVLAKYTKLPPQALALIGMPNLAAKLEPANLQWWVDVLKKQDVLTGDTKVSDFILP</sequence>
<dbReference type="EMBL" id="JXXE01000135">
    <property type="protein sequence ID" value="KIZ46162.1"/>
    <property type="molecule type" value="Genomic_DNA"/>
</dbReference>
<feature type="domain" description="SsuA/THI5-like" evidence="5">
    <location>
        <begin position="44"/>
        <end position="257"/>
    </location>
</feature>
<proteinExistence type="inferred from homology"/>
<feature type="signal peptide" evidence="4">
    <location>
        <begin position="1"/>
        <end position="31"/>
    </location>
</feature>
<evidence type="ECO:0000256" key="4">
    <source>
        <dbReference type="SAM" id="SignalP"/>
    </source>
</evidence>
<dbReference type="GO" id="GO:0042918">
    <property type="term" value="P:alkanesulfonate transmembrane transport"/>
    <property type="evidence" value="ECO:0007669"/>
    <property type="project" value="TreeGrafter"/>
</dbReference>
<dbReference type="AlphaFoldDB" id="A0A0D7F346"/>
<gene>
    <name evidence="6" type="ORF">OO17_07085</name>
</gene>
<evidence type="ECO:0000259" key="5">
    <source>
        <dbReference type="Pfam" id="PF09084"/>
    </source>
</evidence>
<evidence type="ECO:0000256" key="1">
    <source>
        <dbReference type="ARBA" id="ARBA00004418"/>
    </source>
</evidence>
<evidence type="ECO:0000313" key="7">
    <source>
        <dbReference type="Proteomes" id="UP000032515"/>
    </source>
</evidence>
<name>A0A0D7F346_RHOPL</name>
<dbReference type="Gene3D" id="3.40.190.10">
    <property type="entry name" value="Periplasmic binding protein-like II"/>
    <property type="match status" value="2"/>
</dbReference>
<evidence type="ECO:0000313" key="6">
    <source>
        <dbReference type="EMBL" id="KIZ46162.1"/>
    </source>
</evidence>
<dbReference type="SUPFAM" id="SSF53850">
    <property type="entry name" value="Periplasmic binding protein-like II"/>
    <property type="match status" value="1"/>
</dbReference>
<accession>A0A0D7F346</accession>
<dbReference type="PANTHER" id="PTHR30024:SF47">
    <property type="entry name" value="TAURINE-BINDING PERIPLASMIC PROTEIN"/>
    <property type="match status" value="1"/>
</dbReference>
<comment type="caution">
    <text evidence="6">The sequence shown here is derived from an EMBL/GenBank/DDBJ whole genome shotgun (WGS) entry which is preliminary data.</text>
</comment>
<protein>
    <recommendedName>
        <fullName evidence="5">SsuA/THI5-like domain-containing protein</fullName>
    </recommendedName>
</protein>
<evidence type="ECO:0000256" key="2">
    <source>
        <dbReference type="ARBA" id="ARBA00010742"/>
    </source>
</evidence>
<keyword evidence="3 4" id="KW-0732">Signal</keyword>
<dbReference type="PATRIC" id="fig|1076.23.peg.603"/>
<comment type="subcellular location">
    <subcellularLocation>
        <location evidence="1">Periplasm</location>
    </subcellularLocation>
</comment>
<organism evidence="6 7">
    <name type="scientific">Rhodopseudomonas palustris</name>
    <dbReference type="NCBI Taxonomy" id="1076"/>
    <lineage>
        <taxon>Bacteria</taxon>
        <taxon>Pseudomonadati</taxon>
        <taxon>Pseudomonadota</taxon>
        <taxon>Alphaproteobacteria</taxon>
        <taxon>Hyphomicrobiales</taxon>
        <taxon>Nitrobacteraceae</taxon>
        <taxon>Rhodopseudomonas</taxon>
    </lineage>
</organism>
<dbReference type="InterPro" id="IPR015168">
    <property type="entry name" value="SsuA/THI5"/>
</dbReference>
<feature type="chain" id="PRO_5002320059" description="SsuA/THI5-like domain-containing protein" evidence="4">
    <location>
        <begin position="32"/>
        <end position="318"/>
    </location>
</feature>
<dbReference type="PANTHER" id="PTHR30024">
    <property type="entry name" value="ALIPHATIC SULFONATES-BINDING PROTEIN-RELATED"/>
    <property type="match status" value="1"/>
</dbReference>
<dbReference type="Pfam" id="PF09084">
    <property type="entry name" value="NMT1"/>
    <property type="match status" value="1"/>
</dbReference>